<evidence type="ECO:0000313" key="3">
    <source>
        <dbReference type="Proteomes" id="UP000193218"/>
    </source>
</evidence>
<feature type="region of interest" description="Disordered" evidence="1">
    <location>
        <begin position="55"/>
        <end position="95"/>
    </location>
</feature>
<protein>
    <submittedName>
        <fullName evidence="2">Uncharacterized protein</fullName>
    </submittedName>
</protein>
<dbReference type="GeneID" id="33554530"/>
<reference evidence="2 3" key="1">
    <citation type="submission" date="2017-03" db="EMBL/GenBank/DDBJ databases">
        <title>Widespread Adenine N6-methylation of Active Genes in Fungi.</title>
        <authorList>
            <consortium name="DOE Joint Genome Institute"/>
            <person name="Mondo S.J."/>
            <person name="Dannebaum R.O."/>
            <person name="Kuo R.C."/>
            <person name="Louie K.B."/>
            <person name="Bewick A.J."/>
            <person name="Labutti K."/>
            <person name="Haridas S."/>
            <person name="Kuo A."/>
            <person name="Salamov A."/>
            <person name="Ahrendt S.R."/>
            <person name="Lau R."/>
            <person name="Bowen B.P."/>
            <person name="Lipzen A."/>
            <person name="Sullivan W."/>
            <person name="Andreopoulos W.B."/>
            <person name="Clum A."/>
            <person name="Lindquist E."/>
            <person name="Daum C."/>
            <person name="Northen T.R."/>
            <person name="Ramamoorthy G."/>
            <person name="Schmitz R.J."/>
            <person name="Gryganskyi A."/>
            <person name="Culley D."/>
            <person name="Magnuson J."/>
            <person name="James T.Y."/>
            <person name="O'Malley M.A."/>
            <person name="Stajich J.E."/>
            <person name="Spatafora J.W."/>
            <person name="Visel A."/>
            <person name="Grigoriev I.V."/>
        </authorList>
    </citation>
    <scope>NUCLEOTIDE SEQUENCE [LARGE SCALE GENOMIC DNA]</scope>
    <source>
        <strain evidence="2 3">NRRL Y-17943</strain>
    </source>
</reference>
<comment type="caution">
    <text evidence="2">The sequence shown here is derived from an EMBL/GenBank/DDBJ whole genome shotgun (WGS) entry which is preliminary data.</text>
</comment>
<accession>A0A1Y1UKH6</accession>
<evidence type="ECO:0000256" key="1">
    <source>
        <dbReference type="SAM" id="MobiDB-lite"/>
    </source>
</evidence>
<dbReference type="EMBL" id="NBSH01000005">
    <property type="protein sequence ID" value="ORX38004.1"/>
    <property type="molecule type" value="Genomic_DNA"/>
</dbReference>
<dbReference type="RefSeq" id="XP_021871991.1">
    <property type="nucleotide sequence ID" value="XM_022012722.1"/>
</dbReference>
<organism evidence="2 3">
    <name type="scientific">Kockovaella imperatae</name>
    <dbReference type="NCBI Taxonomy" id="4999"/>
    <lineage>
        <taxon>Eukaryota</taxon>
        <taxon>Fungi</taxon>
        <taxon>Dikarya</taxon>
        <taxon>Basidiomycota</taxon>
        <taxon>Agaricomycotina</taxon>
        <taxon>Tremellomycetes</taxon>
        <taxon>Tremellales</taxon>
        <taxon>Cuniculitremaceae</taxon>
        <taxon>Kockovaella</taxon>
    </lineage>
</organism>
<name>A0A1Y1UKH6_9TREE</name>
<evidence type="ECO:0000313" key="2">
    <source>
        <dbReference type="EMBL" id="ORX38004.1"/>
    </source>
</evidence>
<feature type="compositionally biased region" description="Low complexity" evidence="1">
    <location>
        <begin position="63"/>
        <end position="73"/>
    </location>
</feature>
<dbReference type="AlphaFoldDB" id="A0A1Y1UKH6"/>
<dbReference type="Proteomes" id="UP000193218">
    <property type="component" value="Unassembled WGS sequence"/>
</dbReference>
<proteinExistence type="predicted"/>
<feature type="region of interest" description="Disordered" evidence="1">
    <location>
        <begin position="145"/>
        <end position="168"/>
    </location>
</feature>
<dbReference type="InParanoid" id="A0A1Y1UKH6"/>
<feature type="region of interest" description="Disordered" evidence="1">
    <location>
        <begin position="1"/>
        <end position="41"/>
    </location>
</feature>
<keyword evidence="3" id="KW-1185">Reference proteome</keyword>
<gene>
    <name evidence="2" type="ORF">BD324DRAFT_414583</name>
</gene>
<sequence length="168" mass="17678">MQNDAMKFPKKKHNQSRCSVDPPNVPRLLPQSTSSPPPSSRVILGAATVIPRGRPCPSSVFAGSSSPRGRSPRAIVARRSGPVSPMRARGDVDVDTLDDGEIRVIGVPFSSGVPPADVPVAGDDGRDFFPNHPCLSFDEVSAFNPSSSGTVEPFILGEPASDDSEGDE</sequence>